<keyword evidence="1" id="KW-0560">Oxidoreductase</keyword>
<evidence type="ECO:0000313" key="6">
    <source>
        <dbReference type="Proteomes" id="UP000886520"/>
    </source>
</evidence>
<reference evidence="5" key="1">
    <citation type="submission" date="2021-01" db="EMBL/GenBank/DDBJ databases">
        <title>Adiantum capillus-veneris genome.</title>
        <authorList>
            <person name="Fang Y."/>
            <person name="Liao Q."/>
        </authorList>
    </citation>
    <scope>NUCLEOTIDE SEQUENCE</scope>
    <source>
        <strain evidence="5">H3</strain>
        <tissue evidence="5">Leaf</tissue>
    </source>
</reference>
<protein>
    <recommendedName>
        <fullName evidence="4">FAD-binding domain-containing protein</fullName>
    </recommendedName>
</protein>
<dbReference type="PRINTS" id="PR00420">
    <property type="entry name" value="RNGMNOXGNASE"/>
</dbReference>
<dbReference type="Pfam" id="PF01494">
    <property type="entry name" value="FAD_binding_3"/>
    <property type="match status" value="1"/>
</dbReference>
<evidence type="ECO:0000313" key="5">
    <source>
        <dbReference type="EMBL" id="KAI5071123.1"/>
    </source>
</evidence>
<dbReference type="Gene3D" id="3.50.50.60">
    <property type="entry name" value="FAD/NAD(P)-binding domain"/>
    <property type="match status" value="1"/>
</dbReference>
<evidence type="ECO:0000256" key="1">
    <source>
        <dbReference type="ARBA" id="ARBA00023002"/>
    </source>
</evidence>
<dbReference type="SUPFAM" id="SSF51905">
    <property type="entry name" value="FAD/NAD(P)-binding domain"/>
    <property type="match status" value="1"/>
</dbReference>
<evidence type="ECO:0000256" key="2">
    <source>
        <dbReference type="ARBA" id="ARBA00023033"/>
    </source>
</evidence>
<dbReference type="AlphaFoldDB" id="A0A9D4ZD45"/>
<dbReference type="PANTHER" id="PTHR45934:SF9">
    <property type="entry name" value="FAD_NAD(P)-BINDING OXIDOREDUCTASE FAMILY PROTEIN"/>
    <property type="match status" value="1"/>
</dbReference>
<gene>
    <name evidence="5" type="ORF">GOP47_0013374</name>
</gene>
<dbReference type="EMBL" id="JABFUD020000013">
    <property type="protein sequence ID" value="KAI5071123.1"/>
    <property type="molecule type" value="Genomic_DNA"/>
</dbReference>
<dbReference type="InterPro" id="IPR002938">
    <property type="entry name" value="FAD-bd"/>
</dbReference>
<dbReference type="GO" id="GO:0071949">
    <property type="term" value="F:FAD binding"/>
    <property type="evidence" value="ECO:0007669"/>
    <property type="project" value="InterPro"/>
</dbReference>
<keyword evidence="2" id="KW-0503">Monooxygenase</keyword>
<comment type="caution">
    <text evidence="5">The sequence shown here is derived from an EMBL/GenBank/DDBJ whole genome shotgun (WGS) entry which is preliminary data.</text>
</comment>
<evidence type="ECO:0000256" key="3">
    <source>
        <dbReference type="ARBA" id="ARBA00024018"/>
    </source>
</evidence>
<sequence>MKSAEQHQLFPLGFPHGGALSTRGAASMLHMAPNNRLANDRVPEKHRRHSLICNSLTASKRRISWVDASASDYNVAMKTSAKHMPAQSQRLQNVVIVGGGISGLATALALHRLGIKPLLLEQADHLRTAGATLLIWTNAWKALEALGVANRIRKTCDKLSGLEFFGEDGASFLCSGFDNISRDFEVRGVERKTLLEILKESLPDGTAIYDSRVIGIKKLAGGFTEVQCENGRTIETKVLIGCDGAGSVVRKWMNMDEPRYVGYTSTRGLGIYPHGHNLGNKFCQILGGGVRAGIVPMDANRVYWFVVFNCSGERVTDVEIIRKEALNYVEGWPAMITEAINRSPLDTLSRRGISDRWMWPIGGPPLYKTGVTLAGDAMHPMTPNLGQGGCLALEDAVVLARELSKALSSSDSETMNCSTESQLEEIERIELAFKAYIKERWPRVLSMGVQSYLMGALLQLDSKLICSIRNKLLPQILQVDSFAGHTFYDCGTLQ</sequence>
<dbReference type="InterPro" id="IPR036188">
    <property type="entry name" value="FAD/NAD-bd_sf"/>
</dbReference>
<keyword evidence="6" id="KW-1185">Reference proteome</keyword>
<dbReference type="OrthoDB" id="655030at2759"/>
<evidence type="ECO:0000259" key="4">
    <source>
        <dbReference type="Pfam" id="PF01494"/>
    </source>
</evidence>
<dbReference type="InterPro" id="IPR044560">
    <property type="entry name" value="MOase"/>
</dbReference>
<dbReference type="Proteomes" id="UP000886520">
    <property type="component" value="Chromosome 13"/>
</dbReference>
<organism evidence="5 6">
    <name type="scientific">Adiantum capillus-veneris</name>
    <name type="common">Maidenhair fern</name>
    <dbReference type="NCBI Taxonomy" id="13818"/>
    <lineage>
        <taxon>Eukaryota</taxon>
        <taxon>Viridiplantae</taxon>
        <taxon>Streptophyta</taxon>
        <taxon>Embryophyta</taxon>
        <taxon>Tracheophyta</taxon>
        <taxon>Polypodiopsida</taxon>
        <taxon>Polypodiidae</taxon>
        <taxon>Polypodiales</taxon>
        <taxon>Pteridineae</taxon>
        <taxon>Pteridaceae</taxon>
        <taxon>Vittarioideae</taxon>
        <taxon>Adiantum</taxon>
    </lineage>
</organism>
<proteinExistence type="inferred from homology"/>
<feature type="domain" description="FAD-binding" evidence="4">
    <location>
        <begin position="93"/>
        <end position="409"/>
    </location>
</feature>
<comment type="similarity">
    <text evidence="3">Belongs to the 3-hydroxybenzoate 6-hydroxylase family.</text>
</comment>
<dbReference type="GO" id="GO:0004497">
    <property type="term" value="F:monooxygenase activity"/>
    <property type="evidence" value="ECO:0007669"/>
    <property type="project" value="UniProtKB-KW"/>
</dbReference>
<name>A0A9D4ZD45_ADICA</name>
<dbReference type="PANTHER" id="PTHR45934">
    <property type="entry name" value="FAD/NAD(P)-BINDING OXIDOREDUCTASE FAMILY PROTEIN"/>
    <property type="match status" value="1"/>
</dbReference>
<accession>A0A9D4ZD45</accession>